<dbReference type="AlphaFoldDB" id="A0A1M5UVX7"/>
<dbReference type="PANTHER" id="PTHR43833">
    <property type="entry name" value="POTASSIUM CHANNEL PROTEIN 2-RELATED-RELATED"/>
    <property type="match status" value="1"/>
</dbReference>
<evidence type="ECO:0000313" key="3">
    <source>
        <dbReference type="EMBL" id="SHH66863.1"/>
    </source>
</evidence>
<dbReference type="SUPFAM" id="SSF116726">
    <property type="entry name" value="TrkA C-terminal domain-like"/>
    <property type="match status" value="1"/>
</dbReference>
<feature type="domain" description="RCK C-terminal" evidence="2">
    <location>
        <begin position="137"/>
        <end position="219"/>
    </location>
</feature>
<evidence type="ECO:0000259" key="1">
    <source>
        <dbReference type="PROSITE" id="PS51201"/>
    </source>
</evidence>
<dbReference type="Gene3D" id="3.30.70.1450">
    <property type="entry name" value="Regulator of K+ conductance, C-terminal domain"/>
    <property type="match status" value="1"/>
</dbReference>
<proteinExistence type="predicted"/>
<dbReference type="SUPFAM" id="SSF51735">
    <property type="entry name" value="NAD(P)-binding Rossmann-fold domains"/>
    <property type="match status" value="1"/>
</dbReference>
<dbReference type="Pfam" id="PF02080">
    <property type="entry name" value="TrkA_C"/>
    <property type="match status" value="1"/>
</dbReference>
<dbReference type="InterPro" id="IPR006037">
    <property type="entry name" value="RCK_C"/>
</dbReference>
<gene>
    <name evidence="3" type="ORF">SAMN02745135_01600</name>
</gene>
<dbReference type="PANTHER" id="PTHR43833:SF7">
    <property type="entry name" value="KTR SYSTEM POTASSIUM UPTAKE PROTEIN C"/>
    <property type="match status" value="1"/>
</dbReference>
<dbReference type="Pfam" id="PF02254">
    <property type="entry name" value="TrkA_N"/>
    <property type="match status" value="1"/>
</dbReference>
<dbReference type="EMBL" id="FQXO01000042">
    <property type="protein sequence ID" value="SHH66863.1"/>
    <property type="molecule type" value="Genomic_DNA"/>
</dbReference>
<reference evidence="4" key="1">
    <citation type="submission" date="2016-11" db="EMBL/GenBank/DDBJ databases">
        <authorList>
            <person name="Varghese N."/>
            <person name="Submissions S."/>
        </authorList>
    </citation>
    <scope>NUCLEOTIDE SEQUENCE [LARGE SCALE GENOMIC DNA]</scope>
    <source>
        <strain evidence="4">DSM 13643</strain>
    </source>
</reference>
<keyword evidence="4" id="KW-1185">Reference proteome</keyword>
<dbReference type="InterPro" id="IPR036291">
    <property type="entry name" value="NAD(P)-bd_dom_sf"/>
</dbReference>
<dbReference type="GO" id="GO:0006813">
    <property type="term" value="P:potassium ion transport"/>
    <property type="evidence" value="ECO:0007669"/>
    <property type="project" value="InterPro"/>
</dbReference>
<protein>
    <submittedName>
        <fullName evidence="3">Trk system potassium uptake protein TrkA</fullName>
    </submittedName>
</protein>
<feature type="domain" description="RCK N-terminal" evidence="1">
    <location>
        <begin position="4"/>
        <end position="120"/>
    </location>
</feature>
<dbReference type="Proteomes" id="UP000183967">
    <property type="component" value="Unassembled WGS sequence"/>
</dbReference>
<name>A0A1M5UVX7_9FIRM</name>
<sequence>MKIMRQFVVIGCGRFGASVAKTLYSLGYDVLAIDKSEERIQEISDSVTHAVQADAVDENALRTLGLRNFDVAIVSIGSDIQASIMATLIAKELGIKKVIAKAQGELHGKVLYKIGADRVIFPERDMGVRVAHNLVSSNILDYIELAPDYSIVEIATMEEWAGKTLRELKLPTRYGINVMAIKHGKDINISPYADDVINADDVLIVIGNNEDLRKLEKKS</sequence>
<dbReference type="InterPro" id="IPR050721">
    <property type="entry name" value="Trk_Ktr_HKT_K-transport"/>
</dbReference>
<evidence type="ECO:0000259" key="2">
    <source>
        <dbReference type="PROSITE" id="PS51202"/>
    </source>
</evidence>
<evidence type="ECO:0000313" key="4">
    <source>
        <dbReference type="Proteomes" id="UP000183967"/>
    </source>
</evidence>
<dbReference type="InterPro" id="IPR036721">
    <property type="entry name" value="RCK_C_sf"/>
</dbReference>
<dbReference type="InterPro" id="IPR003148">
    <property type="entry name" value="RCK_N"/>
</dbReference>
<dbReference type="PROSITE" id="PS51201">
    <property type="entry name" value="RCK_N"/>
    <property type="match status" value="1"/>
</dbReference>
<dbReference type="Gene3D" id="3.40.50.720">
    <property type="entry name" value="NAD(P)-binding Rossmann-like Domain"/>
    <property type="match status" value="1"/>
</dbReference>
<dbReference type="PROSITE" id="PS51202">
    <property type="entry name" value="RCK_C"/>
    <property type="match status" value="1"/>
</dbReference>
<dbReference type="GO" id="GO:0008324">
    <property type="term" value="F:monoatomic cation transmembrane transporter activity"/>
    <property type="evidence" value="ECO:0007669"/>
    <property type="project" value="InterPro"/>
</dbReference>
<organism evidence="3 4">
    <name type="scientific">Caloranaerobacter azorensis DSM 13643</name>
    <dbReference type="NCBI Taxonomy" id="1121264"/>
    <lineage>
        <taxon>Bacteria</taxon>
        <taxon>Bacillati</taxon>
        <taxon>Bacillota</taxon>
        <taxon>Tissierellia</taxon>
        <taxon>Tissierellales</taxon>
        <taxon>Thermohalobacteraceae</taxon>
        <taxon>Caloranaerobacter</taxon>
    </lineage>
</organism>
<accession>A0A1M5UVX7</accession>